<keyword evidence="5" id="KW-1185">Reference proteome</keyword>
<sequence>MNSTANTWTKVDQYAERTIIREPQSLKNARQANRAAHLPDIDVSAAQGKHLQLLATMCGAKRILEIGTLGGYSTIWLASTLPEDGSIVTLEVEAKHAEVARKNVEAAGMAQQTTILEGPALETLPSLAGGEPFDFIFIDADKPNNPDYLTWALALSRPGTILVADNVVRDGEIIDAGTTDERVKGIQKFIDALEKNDDVDATIIQTVGKKGYDGFLLGIVKRVAERR</sequence>
<dbReference type="CDD" id="cd02440">
    <property type="entry name" value="AdoMet_MTases"/>
    <property type="match status" value="1"/>
</dbReference>
<dbReference type="PANTHER" id="PTHR10509">
    <property type="entry name" value="O-METHYLTRANSFERASE-RELATED"/>
    <property type="match status" value="1"/>
</dbReference>
<dbReference type="SUPFAM" id="SSF53335">
    <property type="entry name" value="S-adenosyl-L-methionine-dependent methyltransferases"/>
    <property type="match status" value="1"/>
</dbReference>
<dbReference type="Gene3D" id="3.40.50.150">
    <property type="entry name" value="Vaccinia Virus protein VP39"/>
    <property type="match status" value="1"/>
</dbReference>
<dbReference type="RefSeq" id="WP_133579745.1">
    <property type="nucleotide sequence ID" value="NZ_SNYJ01000004.1"/>
</dbReference>
<name>A0A4R6U907_9BACI</name>
<dbReference type="EMBL" id="SNYJ01000004">
    <property type="protein sequence ID" value="TDQ41145.1"/>
    <property type="molecule type" value="Genomic_DNA"/>
</dbReference>
<dbReference type="Pfam" id="PF01596">
    <property type="entry name" value="Methyltransf_3"/>
    <property type="match status" value="1"/>
</dbReference>
<dbReference type="GO" id="GO:0008757">
    <property type="term" value="F:S-adenosylmethionine-dependent methyltransferase activity"/>
    <property type="evidence" value="ECO:0007669"/>
    <property type="project" value="TreeGrafter"/>
</dbReference>
<dbReference type="OrthoDB" id="9799672at2"/>
<protein>
    <submittedName>
        <fullName evidence="4">Putative O-methyltransferase YrrM</fullName>
    </submittedName>
</protein>
<keyword evidence="1 4" id="KW-0489">Methyltransferase</keyword>
<dbReference type="InterPro" id="IPR029063">
    <property type="entry name" value="SAM-dependent_MTases_sf"/>
</dbReference>
<dbReference type="PROSITE" id="PS51682">
    <property type="entry name" value="SAM_OMT_I"/>
    <property type="match status" value="1"/>
</dbReference>
<evidence type="ECO:0000256" key="1">
    <source>
        <dbReference type="ARBA" id="ARBA00022603"/>
    </source>
</evidence>
<comment type="caution">
    <text evidence="4">The sequence shown here is derived from an EMBL/GenBank/DDBJ whole genome shotgun (WGS) entry which is preliminary data.</text>
</comment>
<dbReference type="Proteomes" id="UP000295632">
    <property type="component" value="Unassembled WGS sequence"/>
</dbReference>
<proteinExistence type="predicted"/>
<dbReference type="AlphaFoldDB" id="A0A4R6U907"/>
<dbReference type="InterPro" id="IPR002935">
    <property type="entry name" value="SAM_O-MeTrfase"/>
</dbReference>
<keyword evidence="3" id="KW-0949">S-adenosyl-L-methionine</keyword>
<dbReference type="GO" id="GO:0032259">
    <property type="term" value="P:methylation"/>
    <property type="evidence" value="ECO:0007669"/>
    <property type="project" value="UniProtKB-KW"/>
</dbReference>
<keyword evidence="2 4" id="KW-0808">Transferase</keyword>
<evidence type="ECO:0000256" key="2">
    <source>
        <dbReference type="ARBA" id="ARBA00022679"/>
    </source>
</evidence>
<dbReference type="InterPro" id="IPR050362">
    <property type="entry name" value="Cation-dep_OMT"/>
</dbReference>
<evidence type="ECO:0000313" key="4">
    <source>
        <dbReference type="EMBL" id="TDQ41145.1"/>
    </source>
</evidence>
<evidence type="ECO:0000313" key="5">
    <source>
        <dbReference type="Proteomes" id="UP000295632"/>
    </source>
</evidence>
<organism evidence="4 5">
    <name type="scientific">Aureibacillus halotolerans</name>
    <dbReference type="NCBI Taxonomy" id="1508390"/>
    <lineage>
        <taxon>Bacteria</taxon>
        <taxon>Bacillati</taxon>
        <taxon>Bacillota</taxon>
        <taxon>Bacilli</taxon>
        <taxon>Bacillales</taxon>
        <taxon>Bacillaceae</taxon>
        <taxon>Aureibacillus</taxon>
    </lineage>
</organism>
<dbReference type="GO" id="GO:0008171">
    <property type="term" value="F:O-methyltransferase activity"/>
    <property type="evidence" value="ECO:0007669"/>
    <property type="project" value="InterPro"/>
</dbReference>
<dbReference type="PANTHER" id="PTHR10509:SF14">
    <property type="entry name" value="CAFFEOYL-COA O-METHYLTRANSFERASE 3-RELATED"/>
    <property type="match status" value="1"/>
</dbReference>
<evidence type="ECO:0000256" key="3">
    <source>
        <dbReference type="ARBA" id="ARBA00022691"/>
    </source>
</evidence>
<reference evidence="4 5" key="1">
    <citation type="submission" date="2019-03" db="EMBL/GenBank/DDBJ databases">
        <title>Genomic Encyclopedia of Type Strains, Phase IV (KMG-IV): sequencing the most valuable type-strain genomes for metagenomic binning, comparative biology and taxonomic classification.</title>
        <authorList>
            <person name="Goeker M."/>
        </authorList>
    </citation>
    <scope>NUCLEOTIDE SEQUENCE [LARGE SCALE GENOMIC DNA]</scope>
    <source>
        <strain evidence="4 5">DSM 28697</strain>
    </source>
</reference>
<gene>
    <name evidence="4" type="ORF">EV213_104143</name>
</gene>
<accession>A0A4R6U907</accession>